<dbReference type="InterPro" id="IPR050251">
    <property type="entry name" value="HpcH-HpaI_aldolase"/>
</dbReference>
<sequence>MSGTDPQRNRLAGLGDGERVYAGAAVETAAESLIELYGAVGLDWVWIDLEHKNASPLDGPTLERLTRAGECSGVALVVRLPDGDPATVRKVLDAGVRTVVVPRVETAADLRRAAEACYFEYDSGAGARGLSQSRSSGYGTAYLGDESYHRTEDDAVRLGVLVEDERAVQNLPAILDVPELDFVFPGPGDLSVSMGHPQEYDHPDVRAQIEYVEATCRDRSIPMLGTYHSTFTGRDGTRQAIERGYRLLSVGNEYDFATEILRERLSWFTDDERG</sequence>
<dbReference type="Pfam" id="PF03328">
    <property type="entry name" value="HpcH_HpaI"/>
    <property type="match status" value="1"/>
</dbReference>
<organism evidence="5 6">
    <name type="scientific">Halomicrobium mukohataei</name>
    <dbReference type="NCBI Taxonomy" id="57705"/>
    <lineage>
        <taxon>Archaea</taxon>
        <taxon>Methanobacteriati</taxon>
        <taxon>Methanobacteriota</taxon>
        <taxon>Stenosarchaea group</taxon>
        <taxon>Halobacteria</taxon>
        <taxon>Halobacteriales</taxon>
        <taxon>Haloarculaceae</taxon>
        <taxon>Halomicrobium</taxon>
    </lineage>
</organism>
<dbReference type="GO" id="GO:0005737">
    <property type="term" value="C:cytoplasm"/>
    <property type="evidence" value="ECO:0007669"/>
    <property type="project" value="TreeGrafter"/>
</dbReference>
<keyword evidence="2" id="KW-0479">Metal-binding</keyword>
<feature type="domain" description="HpcH/HpaI aldolase/citrate lyase" evidence="4">
    <location>
        <begin position="28"/>
        <end position="242"/>
    </location>
</feature>
<dbReference type="OrthoDB" id="142679at2157"/>
<dbReference type="EMBL" id="WOYG01000001">
    <property type="protein sequence ID" value="NLV08920.1"/>
    <property type="molecule type" value="Genomic_DNA"/>
</dbReference>
<gene>
    <name evidence="5" type="ORF">GOC74_03120</name>
</gene>
<dbReference type="Gene3D" id="3.20.20.60">
    <property type="entry name" value="Phosphoenolpyruvate-binding domains"/>
    <property type="match status" value="1"/>
</dbReference>
<dbReference type="AlphaFoldDB" id="A0A847UBU4"/>
<comment type="similarity">
    <text evidence="1">Belongs to the HpcH/HpaI aldolase family.</text>
</comment>
<evidence type="ECO:0000313" key="5">
    <source>
        <dbReference type="EMBL" id="NLV08920.1"/>
    </source>
</evidence>
<evidence type="ECO:0000256" key="2">
    <source>
        <dbReference type="ARBA" id="ARBA00022723"/>
    </source>
</evidence>
<dbReference type="Proteomes" id="UP000608662">
    <property type="component" value="Unassembled WGS sequence"/>
</dbReference>
<dbReference type="PANTHER" id="PTHR30502:SF0">
    <property type="entry name" value="PHOSPHOENOLPYRUVATE CARBOXYLASE FAMILY PROTEIN"/>
    <property type="match status" value="1"/>
</dbReference>
<dbReference type="InterPro" id="IPR040442">
    <property type="entry name" value="Pyrv_kinase-like_dom_sf"/>
</dbReference>
<evidence type="ECO:0000256" key="1">
    <source>
        <dbReference type="ARBA" id="ARBA00005568"/>
    </source>
</evidence>
<evidence type="ECO:0000259" key="4">
    <source>
        <dbReference type="Pfam" id="PF03328"/>
    </source>
</evidence>
<comment type="caution">
    <text evidence="5">The sequence shown here is derived from an EMBL/GenBank/DDBJ whole genome shotgun (WGS) entry which is preliminary data.</text>
</comment>
<dbReference type="GO" id="GO:0016832">
    <property type="term" value="F:aldehyde-lyase activity"/>
    <property type="evidence" value="ECO:0007669"/>
    <property type="project" value="TreeGrafter"/>
</dbReference>
<evidence type="ECO:0000313" key="6">
    <source>
        <dbReference type="Proteomes" id="UP000608662"/>
    </source>
</evidence>
<dbReference type="PANTHER" id="PTHR30502">
    <property type="entry name" value="2-KETO-3-DEOXY-L-RHAMNONATE ALDOLASE"/>
    <property type="match status" value="1"/>
</dbReference>
<dbReference type="InterPro" id="IPR015813">
    <property type="entry name" value="Pyrv/PenolPyrv_kinase-like_dom"/>
</dbReference>
<name>A0A847UBU4_9EURY</name>
<keyword evidence="3" id="KW-0456">Lyase</keyword>
<reference evidence="5" key="1">
    <citation type="submission" date="2019-12" db="EMBL/GenBank/DDBJ databases">
        <title>Whole-genome sequence of Halomicrobium mukohataei pws1.</title>
        <authorList>
            <person name="Verma D.K."/>
            <person name="Gopal K."/>
            <person name="Prasad E.S."/>
        </authorList>
    </citation>
    <scope>NUCLEOTIDE SEQUENCE</scope>
    <source>
        <strain evidence="5">Pws1</strain>
    </source>
</reference>
<dbReference type="GO" id="GO:0046872">
    <property type="term" value="F:metal ion binding"/>
    <property type="evidence" value="ECO:0007669"/>
    <property type="project" value="UniProtKB-KW"/>
</dbReference>
<accession>A0A847UBU4</accession>
<dbReference type="InterPro" id="IPR005000">
    <property type="entry name" value="Aldolase/citrate-lyase_domain"/>
</dbReference>
<protein>
    <submittedName>
        <fullName evidence="5">Aldolase</fullName>
    </submittedName>
</protein>
<proteinExistence type="inferred from homology"/>
<dbReference type="RefSeq" id="WP_170092865.1">
    <property type="nucleotide sequence ID" value="NZ_WOYG01000001.1"/>
</dbReference>
<dbReference type="SUPFAM" id="SSF51621">
    <property type="entry name" value="Phosphoenolpyruvate/pyruvate domain"/>
    <property type="match status" value="1"/>
</dbReference>
<evidence type="ECO:0000256" key="3">
    <source>
        <dbReference type="ARBA" id="ARBA00023239"/>
    </source>
</evidence>